<gene>
    <name evidence="4" type="primary">LOC139354532</name>
</gene>
<dbReference type="RefSeq" id="XP_070854891.1">
    <property type="nucleotide sequence ID" value="XM_070998790.1"/>
</dbReference>
<dbReference type="Pfam" id="PF10545">
    <property type="entry name" value="MADF_DNA_bdg"/>
    <property type="match status" value="2"/>
</dbReference>
<reference evidence="3" key="1">
    <citation type="submission" date="2025-05" db="UniProtKB">
        <authorList>
            <consortium name="RefSeq"/>
        </authorList>
    </citation>
    <scope>NUCLEOTIDE SEQUENCE [LARGE SCALE GENOMIC DNA]</scope>
</reference>
<dbReference type="SMART" id="SM00595">
    <property type="entry name" value="MADF"/>
    <property type="match status" value="2"/>
</dbReference>
<feature type="domain" description="MADF" evidence="2">
    <location>
        <begin position="66"/>
        <end position="153"/>
    </location>
</feature>
<accession>A0ABM4TY38</accession>
<feature type="domain" description="MADF" evidence="2">
    <location>
        <begin position="215"/>
        <end position="302"/>
    </location>
</feature>
<dbReference type="PANTHER" id="PTHR12243">
    <property type="entry name" value="MADF DOMAIN TRANSCRIPTION FACTOR"/>
    <property type="match status" value="1"/>
</dbReference>
<evidence type="ECO:0000256" key="1">
    <source>
        <dbReference type="SAM" id="MobiDB-lite"/>
    </source>
</evidence>
<dbReference type="InterPro" id="IPR006578">
    <property type="entry name" value="MADF-dom"/>
</dbReference>
<evidence type="ECO:0000259" key="2">
    <source>
        <dbReference type="PROSITE" id="PS51029"/>
    </source>
</evidence>
<feature type="compositionally biased region" description="Low complexity" evidence="1">
    <location>
        <begin position="338"/>
        <end position="351"/>
    </location>
</feature>
<reference evidence="4" key="2">
    <citation type="submission" date="2025-08" db="UniProtKB">
        <authorList>
            <consortium name="RefSeq"/>
        </authorList>
    </citation>
    <scope>IDENTIFICATION</scope>
</reference>
<dbReference type="InterPro" id="IPR039353">
    <property type="entry name" value="TF_Adf1"/>
</dbReference>
<protein>
    <recommendedName>
        <fullName evidence="2">MADF domain-containing protein</fullName>
    </recommendedName>
</protein>
<feature type="compositionally biased region" description="Acidic residues" evidence="1">
    <location>
        <begin position="326"/>
        <end position="337"/>
    </location>
</feature>
<organism evidence="3 4">
    <name type="scientific">Drosophila suzukii</name>
    <name type="common">Spotted-wing drosophila fruit fly</name>
    <dbReference type="NCBI Taxonomy" id="28584"/>
    <lineage>
        <taxon>Eukaryota</taxon>
        <taxon>Metazoa</taxon>
        <taxon>Ecdysozoa</taxon>
        <taxon>Arthropoda</taxon>
        <taxon>Hexapoda</taxon>
        <taxon>Insecta</taxon>
        <taxon>Pterygota</taxon>
        <taxon>Neoptera</taxon>
        <taxon>Endopterygota</taxon>
        <taxon>Diptera</taxon>
        <taxon>Brachycera</taxon>
        <taxon>Muscomorpha</taxon>
        <taxon>Ephydroidea</taxon>
        <taxon>Drosophilidae</taxon>
        <taxon>Drosophila</taxon>
        <taxon>Sophophora</taxon>
    </lineage>
</organism>
<keyword evidence="3" id="KW-1185">Reference proteome</keyword>
<dbReference type="PANTHER" id="PTHR12243:SF67">
    <property type="entry name" value="COREPRESSOR OF PANGOLIN, ISOFORM A-RELATED"/>
    <property type="match status" value="1"/>
</dbReference>
<proteinExistence type="predicted"/>
<dbReference type="PROSITE" id="PS51029">
    <property type="entry name" value="MADF"/>
    <property type="match status" value="2"/>
</dbReference>
<feature type="region of interest" description="Disordered" evidence="1">
    <location>
        <begin position="319"/>
        <end position="352"/>
    </location>
</feature>
<evidence type="ECO:0000313" key="3">
    <source>
        <dbReference type="Proteomes" id="UP001652628"/>
    </source>
</evidence>
<sequence length="401" mass="47254">MSNSSISSFVFRFKFCTAANQSNSTATVTSTVSGTSAAHNQSTNAEEEDDDPIHTFLNMESYFEKELITLIQQEDMIYNYGNVNYRNVKLKMEVWEEIARKLKKSVKQCRLKWKPLRDQYAREHKRLRTLMHIEATSRWKHYDSLSFLQKYMKFQSSFVFRFKFCTAANQSNSTATVTSTVSGTSAAHNQSTNAEEEDDDPIHTFLNMESYFEKELITLIQQEDMIYNYDNVNYRNVKLKMEVWEEIARKLKKSVKQCRLKWKALRDQYAREHKRLRTLMHIEATSRWKHYDSLSFLQKYMKQKTLDSDAQLSIENYINGDAHHDDEEEDDEDEEMETTTAEEQTPQQQEQHVMTYGEDDEIGAFFKAVAMKIRNDQLEPVAFTELQIEILRVINEALKNH</sequence>
<dbReference type="GeneID" id="139354532"/>
<evidence type="ECO:0000313" key="4">
    <source>
        <dbReference type="RefSeq" id="XP_070854891.1"/>
    </source>
</evidence>
<name>A0ABM4TY38_DROSZ</name>
<dbReference type="Proteomes" id="UP001652628">
    <property type="component" value="Chromosome 2L"/>
</dbReference>